<dbReference type="GO" id="GO:0008449">
    <property type="term" value="F:N-acetylglucosamine-6-sulfatase activity"/>
    <property type="evidence" value="ECO:0007669"/>
    <property type="project" value="TreeGrafter"/>
</dbReference>
<keyword evidence="2 7" id="KW-0732">Signal</keyword>
<evidence type="ECO:0000259" key="8">
    <source>
        <dbReference type="Pfam" id="PF00884"/>
    </source>
</evidence>
<keyword evidence="3 5" id="KW-0378">Hydrolase</keyword>
<dbReference type="PANTHER" id="PTHR43108">
    <property type="entry name" value="N-ACETYLGLUCOSAMINE-6-SULFATASE FAMILY MEMBER"/>
    <property type="match status" value="1"/>
</dbReference>
<evidence type="ECO:0000313" key="10">
    <source>
        <dbReference type="Proteomes" id="UP001219568"/>
    </source>
</evidence>
<comment type="catalytic activity">
    <reaction evidence="5">
        <text>an aryl sulfate + H2O = a phenol + sulfate + H(+)</text>
        <dbReference type="Rhea" id="RHEA:17261"/>
        <dbReference type="ChEBI" id="CHEBI:15377"/>
        <dbReference type="ChEBI" id="CHEBI:15378"/>
        <dbReference type="ChEBI" id="CHEBI:16189"/>
        <dbReference type="ChEBI" id="CHEBI:33853"/>
        <dbReference type="ChEBI" id="CHEBI:140317"/>
        <dbReference type="EC" id="3.1.6.1"/>
    </reaction>
</comment>
<dbReference type="GO" id="GO:0018958">
    <property type="term" value="P:phenol-containing compound metabolic process"/>
    <property type="evidence" value="ECO:0007669"/>
    <property type="project" value="InterPro"/>
</dbReference>
<evidence type="ECO:0000313" key="9">
    <source>
        <dbReference type="EMBL" id="KAJ6030195.1"/>
    </source>
</evidence>
<dbReference type="Pfam" id="PF00884">
    <property type="entry name" value="Sulfatase"/>
    <property type="match status" value="1"/>
</dbReference>
<evidence type="ECO:0000256" key="5">
    <source>
        <dbReference type="PIRNR" id="PIRNR000972"/>
    </source>
</evidence>
<evidence type="ECO:0000256" key="2">
    <source>
        <dbReference type="ARBA" id="ARBA00022729"/>
    </source>
</evidence>
<dbReference type="AlphaFoldDB" id="A0AAD6I3V4"/>
<dbReference type="Proteomes" id="UP001219568">
    <property type="component" value="Unassembled WGS sequence"/>
</dbReference>
<keyword evidence="10" id="KW-1185">Reference proteome</keyword>
<comment type="PTM">
    <text evidence="6">The conversion to 3-oxoalanine (also known as C-formylglycine, FGly), of a serine or cysteine residue in prokaryotes and of a cysteine residue in eukaryotes, is critical for catalytic activity.</text>
</comment>
<evidence type="ECO:0000256" key="4">
    <source>
        <dbReference type="ARBA" id="ARBA00023180"/>
    </source>
</evidence>
<dbReference type="SUPFAM" id="SSF53649">
    <property type="entry name" value="Alkaline phosphatase-like"/>
    <property type="match status" value="1"/>
</dbReference>
<sequence>MVGASFLGKLIVALSIVQRSCAHGYDDQQQPILGASPKNGQPNIIFILVDDQDLMLDSISHMPQLNKHLVQKGTFYRNHFATTAICCPSRASLLTGRLAHNTNVTDVNPPYGGYPKFVERGFNENYLPIWLQNAGYNTLYTGKLFNAHTVDNYNTPFPNGFNSSDFLLDPYTYSYLNATYQRNFEPPVSYEGQYTTDVLKEKALELLNSATNGKAPFFLTIAPVAPHSNLQTNGPIGPSEDLNSTPPISAERHRHLFKDVKIPRTPNFNPDEPSGVNWIKRLPKQNQSNVDYNDHFYRSRLRALQPVDELISEIIDVLEARQILDNTYIIYTSDNGYHIGQHRLQAGKECGFEEDIRVPLIIRGPGIRANHDEVAITTHVDLAPTIFEIAGLPLRSDFDGTPMPLKQTSESNDQPRHEHVTVEFWGLAVAEGKYNSLGPDNPQVILNNTYKSVRIHSSEYDIYYSVWCTNEHQLYDLKTDPYELNNLYPVSDPRKGSSDIDWELLGFPLTKVIERLDALLLVLKSCQGKSCIHPWDVLHPEGDVQSLVDALGVKYDGFYHAQSKVSFSRCEFGYLLDAEGPQTALTYRNGIEWHHWV</sequence>
<feature type="domain" description="Sulfatase N-terminal" evidence="8">
    <location>
        <begin position="42"/>
        <end position="391"/>
    </location>
</feature>
<accession>A0AAD6I3V4</accession>
<comment type="caution">
    <text evidence="9">The sequence shown here is derived from an EMBL/GenBank/DDBJ whole genome shotgun (WGS) entry which is preliminary data.</text>
</comment>
<comment type="similarity">
    <text evidence="1 5">Belongs to the sulfatase family.</text>
</comment>
<dbReference type="EMBL" id="JAQJZL010000014">
    <property type="protein sequence ID" value="KAJ6030195.1"/>
    <property type="molecule type" value="Genomic_DNA"/>
</dbReference>
<evidence type="ECO:0000256" key="7">
    <source>
        <dbReference type="SAM" id="SignalP"/>
    </source>
</evidence>
<feature type="signal peptide" evidence="7">
    <location>
        <begin position="1"/>
        <end position="22"/>
    </location>
</feature>
<dbReference type="CDD" id="cd16147">
    <property type="entry name" value="G6S"/>
    <property type="match status" value="1"/>
</dbReference>
<gene>
    <name evidence="9" type="ORF">N7460_010461</name>
</gene>
<keyword evidence="4" id="KW-0325">Glycoprotein</keyword>
<reference evidence="9" key="1">
    <citation type="journal article" date="2023" name="IMA Fungus">
        <title>Comparative genomic study of the Penicillium genus elucidates a diverse pangenome and 15 lateral gene transfer events.</title>
        <authorList>
            <person name="Petersen C."/>
            <person name="Sorensen T."/>
            <person name="Nielsen M.R."/>
            <person name="Sondergaard T.E."/>
            <person name="Sorensen J.L."/>
            <person name="Fitzpatrick D.A."/>
            <person name="Frisvad J.C."/>
            <person name="Nielsen K.L."/>
        </authorList>
    </citation>
    <scope>NUCLEOTIDE SEQUENCE</scope>
    <source>
        <strain evidence="9">IBT 15450</strain>
    </source>
</reference>
<dbReference type="PANTHER" id="PTHR43108:SF8">
    <property type="entry name" value="SD21168P"/>
    <property type="match status" value="1"/>
</dbReference>
<organism evidence="9 10">
    <name type="scientific">Penicillium canescens</name>
    <dbReference type="NCBI Taxonomy" id="5083"/>
    <lineage>
        <taxon>Eukaryota</taxon>
        <taxon>Fungi</taxon>
        <taxon>Dikarya</taxon>
        <taxon>Ascomycota</taxon>
        <taxon>Pezizomycotina</taxon>
        <taxon>Eurotiomycetes</taxon>
        <taxon>Eurotiomycetidae</taxon>
        <taxon>Eurotiales</taxon>
        <taxon>Aspergillaceae</taxon>
        <taxon>Penicillium</taxon>
    </lineage>
</organism>
<evidence type="ECO:0000256" key="6">
    <source>
        <dbReference type="PIRSR" id="PIRSR000972-50"/>
    </source>
</evidence>
<dbReference type="Gene3D" id="3.40.720.10">
    <property type="entry name" value="Alkaline Phosphatase, subunit A"/>
    <property type="match status" value="1"/>
</dbReference>
<dbReference type="FunFam" id="3.40.720.10:FF:000051">
    <property type="entry name" value="Arylsulfatase"/>
    <property type="match status" value="1"/>
</dbReference>
<dbReference type="InterPro" id="IPR012083">
    <property type="entry name" value="Arylsulfatase"/>
</dbReference>
<dbReference type="EC" id="3.1.6.1" evidence="5"/>
<dbReference type="InterPro" id="IPR024607">
    <property type="entry name" value="Sulfatase_CS"/>
</dbReference>
<evidence type="ECO:0000256" key="3">
    <source>
        <dbReference type="ARBA" id="ARBA00022801"/>
    </source>
</evidence>
<protein>
    <recommendedName>
        <fullName evidence="5">Arylsulfatase</fullName>
        <shortName evidence="5">AS</shortName>
        <ecNumber evidence="5">3.1.6.1</ecNumber>
    </recommendedName>
    <alternativeName>
        <fullName evidence="5">Aryl-sulfate sulphohydrolase</fullName>
    </alternativeName>
</protein>
<reference evidence="9" key="2">
    <citation type="submission" date="2023-01" db="EMBL/GenBank/DDBJ databases">
        <authorList>
            <person name="Petersen C."/>
        </authorList>
    </citation>
    <scope>NUCLEOTIDE SEQUENCE</scope>
    <source>
        <strain evidence="9">IBT 15450</strain>
    </source>
</reference>
<dbReference type="PROSITE" id="PS00523">
    <property type="entry name" value="SULFATASE_1"/>
    <property type="match status" value="1"/>
</dbReference>
<feature type="chain" id="PRO_5041901346" description="Arylsulfatase" evidence="7">
    <location>
        <begin position="23"/>
        <end position="597"/>
    </location>
</feature>
<dbReference type="InterPro" id="IPR017850">
    <property type="entry name" value="Alkaline_phosphatase_core_sf"/>
</dbReference>
<dbReference type="InterPro" id="IPR000917">
    <property type="entry name" value="Sulfatase_N"/>
</dbReference>
<evidence type="ECO:0000256" key="1">
    <source>
        <dbReference type="ARBA" id="ARBA00008779"/>
    </source>
</evidence>
<feature type="modified residue" description="3-oxoalanine (Cys)" evidence="6">
    <location>
        <position position="86"/>
    </location>
</feature>
<dbReference type="PIRSF" id="PIRSF000972">
    <property type="entry name" value="Arylsulf_plant"/>
    <property type="match status" value="1"/>
</dbReference>
<dbReference type="GO" id="GO:0005539">
    <property type="term" value="F:glycosaminoglycan binding"/>
    <property type="evidence" value="ECO:0007669"/>
    <property type="project" value="TreeGrafter"/>
</dbReference>
<proteinExistence type="inferred from homology"/>
<name>A0AAD6I3V4_PENCN</name>
<dbReference type="GO" id="GO:0004065">
    <property type="term" value="F:arylsulfatase activity"/>
    <property type="evidence" value="ECO:0007669"/>
    <property type="project" value="UniProtKB-UniRule"/>
</dbReference>